<feature type="non-terminal residue" evidence="1">
    <location>
        <position position="1"/>
    </location>
</feature>
<gene>
    <name evidence="1" type="ORF">GSB_151197</name>
</gene>
<reference evidence="1 2" key="2">
    <citation type="journal article" date="2013" name="Genome Biol. Evol.">
        <title>Genome sequencing of Giardia lamblia genotypes A2 and B isolates (DH and GS) and comparative analysis with the genomes of genotypes A1 and E (WB and Pig).</title>
        <authorList>
            <person name="Adam R.D."/>
            <person name="Dahlstrom E.W."/>
            <person name="Martens C.A."/>
            <person name="Bruno D.P."/>
            <person name="Barbian K.D."/>
            <person name="Ricklefs S.M."/>
            <person name="Hernandez M.M."/>
            <person name="Narla N.P."/>
            <person name="Patel R.B."/>
            <person name="Porcella S.F."/>
            <person name="Nash T.E."/>
        </authorList>
    </citation>
    <scope>NUCLEOTIDE SEQUENCE [LARGE SCALE GENOMIC DNA]</scope>
    <source>
        <strain evidence="1 2">GS</strain>
    </source>
</reference>
<proteinExistence type="predicted"/>
<evidence type="ECO:0000313" key="2">
    <source>
        <dbReference type="Proteomes" id="UP000018040"/>
    </source>
</evidence>
<comment type="caution">
    <text evidence="1">The sequence shown here is derived from an EMBL/GenBank/DDBJ whole genome shotgun (WGS) entry which is preliminary data.</text>
</comment>
<dbReference type="EMBL" id="AHHH01000027">
    <property type="protein sequence ID" value="ESU44209.1"/>
    <property type="molecule type" value="Genomic_DNA"/>
</dbReference>
<name>V6U051_GIAIN</name>
<dbReference type="Proteomes" id="UP000018040">
    <property type="component" value="Unassembled WGS sequence"/>
</dbReference>
<organism evidence="1 2">
    <name type="scientific">Giardia intestinalis</name>
    <name type="common">Giardia lamblia</name>
    <dbReference type="NCBI Taxonomy" id="5741"/>
    <lineage>
        <taxon>Eukaryota</taxon>
        <taxon>Metamonada</taxon>
        <taxon>Diplomonadida</taxon>
        <taxon>Hexamitidae</taxon>
        <taxon>Giardiinae</taxon>
        <taxon>Giardia</taxon>
    </lineage>
</organism>
<dbReference type="VEuPathDB" id="GiardiaDB:GL50803_0011556"/>
<dbReference type="VEuPathDB" id="GiardiaDB:GL50581_4039"/>
<dbReference type="VEuPathDB" id="GiardiaDB:QR46_1325"/>
<sequence length="1004" mass="111370">VMDLYVVQELFTSVSAPTSFISTLGDQGQLVPKAVESLLSVEPGSLVVTDLPYDSVTKISKRYIILHKDAVHTFLAMSDDGPFSRELALPKRPGYYLSTILCGTRVLVSGFAQAMRAEAMTIASQAQQLGAEIWTTKAVEDILHHCHSNTSLYIVVPNCGRALQLLGVLLAHKDCIKNPKIQPALTDTDVQQIARAFVTGDLIYQLVHNQASPQVQFRLLASERFIPILYGTPLHYVGDESPASVSALLLAGATLVRSEKPQTVSFYSAQRSHGISTIFAPSTSQKAYLPSLSTLYRIPRVFGQYKINLPAQFFKSLYPYIEPDISTIDQCKYTVPDTISPVGQGDLILSTLLGTGGGSMASYLIGERHLLQVCGYTQIVTYSEQLIIGLILMSLGCQSVSIQAKAKSIFKNQHSILGDNYLSIKYSQGRYSELITLLRARPIVCTFYMPQGFTPLSNALLPSINKALTDYIQRTILGDSTSWHLFRQSSLFAALQSGLQLPSTDAAIHVSSQEKALHEPSLKQSQGDVDLDSIWCKLQSNDKLLKDIMSMLLHESISFIPFSLLATLYPFVRERLFIIADPSLLIIMDAYLANSTSYKEIHTPLERAIPQILDSMRQFYVKLSSDKLFFEKAPPLTYATSLSKDLETCALNGIPIRRSYSCADAVVIDTSSASDHGSAPLNTHFRSMIWLQLVIELLYADFINALLSKEEKTIAQTPFCLFSELTRPCPVCGSKPLSPDALFLLSSLCDSMHSVIEFTGLDLTKTVHLLGQQSPPGYLHWSMLAKMDAQTIIEIGETVIEDACTRIRETKTLCGVCRQLNKVFHPDLSVHHLSSYRQGLYGRIARTLITSLLLVWHDDNKLAAIAKGIGTKPENVSVLNFMCKLINTDTPTPRPNGVHFPSFLSTLFKERGNYGVAETRGRREYMLMYQAMIMAHPSVQQGISTTALAMVNDFFCDLESTAVVSHSTTVMRTEKSDPHLYNFTVPEDSYDDPRFQNRVQARHS</sequence>
<evidence type="ECO:0000313" key="1">
    <source>
        <dbReference type="EMBL" id="ESU44209.1"/>
    </source>
</evidence>
<dbReference type="VEuPathDB" id="GiardiaDB:DHA2_150399"/>
<protein>
    <submittedName>
        <fullName evidence="1">Uncharacterized protein</fullName>
    </submittedName>
</protein>
<accession>V6U051</accession>
<reference evidence="2" key="1">
    <citation type="submission" date="2012-02" db="EMBL/GenBank/DDBJ databases">
        <title>Genome sequencing of Giardia lamblia Genotypes A2 and B isolates (DH and GS) and comparative analysis with the genomes of Genotypes A1 and E (WB and Pig).</title>
        <authorList>
            <person name="Adam R."/>
            <person name="Dahlstrom E."/>
            <person name="Martens C."/>
            <person name="Bruno D."/>
            <person name="Barbian K."/>
            <person name="Porcella S.F."/>
            <person name="Nash T."/>
        </authorList>
    </citation>
    <scope>NUCLEOTIDE SEQUENCE</scope>
    <source>
        <strain evidence="2">GS</strain>
    </source>
</reference>
<dbReference type="AlphaFoldDB" id="V6U051"/>
<dbReference type="OrthoDB" id="10256479at2759"/>